<dbReference type="InterPro" id="IPR001279">
    <property type="entry name" value="Metallo-B-lactamas"/>
</dbReference>
<evidence type="ECO:0000256" key="3">
    <source>
        <dbReference type="ARBA" id="ARBA00048505"/>
    </source>
</evidence>
<evidence type="ECO:0000256" key="1">
    <source>
        <dbReference type="ARBA" id="ARBA00034221"/>
    </source>
</evidence>
<comment type="function">
    <text evidence="2">Counteracts the endogenous Pycsar antiviral defense system. Phosphodiesterase that enables metal-dependent hydrolysis of host cyclic nucleotide Pycsar defense signals such as cCMP and cUMP.</text>
</comment>
<evidence type="ECO:0000313" key="5">
    <source>
        <dbReference type="EMBL" id="OPA74146.1"/>
    </source>
</evidence>
<evidence type="ECO:0000256" key="2">
    <source>
        <dbReference type="ARBA" id="ARBA00034301"/>
    </source>
</evidence>
<evidence type="ECO:0000313" key="6">
    <source>
        <dbReference type="Proteomes" id="UP000190188"/>
    </source>
</evidence>
<feature type="domain" description="Metallo-beta-lactamase" evidence="4">
    <location>
        <begin position="74"/>
        <end position="269"/>
    </location>
</feature>
<dbReference type="EMBL" id="MSZX01000012">
    <property type="protein sequence ID" value="OPA74146.1"/>
    <property type="molecule type" value="Genomic_DNA"/>
</dbReference>
<dbReference type="Gene3D" id="3.60.15.10">
    <property type="entry name" value="Ribonuclease Z/Hydroxyacylglutathione hydrolase-like"/>
    <property type="match status" value="1"/>
</dbReference>
<dbReference type="InterPro" id="IPR024884">
    <property type="entry name" value="NAPE-PLD"/>
</dbReference>
<name>A0A1T2X351_9BACL</name>
<proteinExistence type="predicted"/>
<comment type="catalytic activity">
    <reaction evidence="3">
        <text>3',5'-cyclic UMP + H2O = UMP + H(+)</text>
        <dbReference type="Rhea" id="RHEA:70575"/>
        <dbReference type="ChEBI" id="CHEBI:15377"/>
        <dbReference type="ChEBI" id="CHEBI:15378"/>
        <dbReference type="ChEBI" id="CHEBI:57865"/>
        <dbReference type="ChEBI" id="CHEBI:184387"/>
    </reaction>
    <physiologicalReaction direction="left-to-right" evidence="3">
        <dbReference type="Rhea" id="RHEA:70576"/>
    </physiologicalReaction>
</comment>
<dbReference type="SUPFAM" id="SSF56281">
    <property type="entry name" value="Metallo-hydrolase/oxidoreductase"/>
    <property type="match status" value="1"/>
</dbReference>
<dbReference type="STRING" id="1324314.BVG16_25720"/>
<sequence length="317" mass="37220">MAKERFHNLDFIKMNNDLKSLRQWRKERREKQKDYSYVVPHVDPDVAYLQENRVEPTVTWIGHSTFFIQYAGLNIVTDPVWANRMALQRRLAKPGVPIQAMPTIDVILISHSHYDHLHVASVRKLYSEQTTLVVPAGLKDKMQRKGFRRVVELHWWESLSLREVQFTFVPTQHWTRRTLIDTNKSHWGGYMIEPIPSSTAPYPTIHFVGDTGYFHGFKDIGERFSIDVSLMPIGAYEPEWFMKTQHVTPEEALQCFIESRAKVMIPMHYGAFRLADDTPKEALDRLEAERKRKNIEKDRIILPSHGETVRLSKYFML</sequence>
<dbReference type="PIRSF" id="PIRSF038896">
    <property type="entry name" value="NAPE-PLD"/>
    <property type="match status" value="1"/>
</dbReference>
<reference evidence="5 6" key="1">
    <citation type="submission" date="2017-01" db="EMBL/GenBank/DDBJ databases">
        <title>Genome analysis of Paenibacillus selenitrireducens ES3-24.</title>
        <authorList>
            <person name="Xu D."/>
            <person name="Yao R."/>
            <person name="Zheng S."/>
        </authorList>
    </citation>
    <scope>NUCLEOTIDE SEQUENCE [LARGE SCALE GENOMIC DNA]</scope>
    <source>
        <strain evidence="5 6">ES3-24</strain>
    </source>
</reference>
<dbReference type="Pfam" id="PF12706">
    <property type="entry name" value="Lactamase_B_2"/>
    <property type="match status" value="1"/>
</dbReference>
<keyword evidence="6" id="KW-1185">Reference proteome</keyword>
<dbReference type="AlphaFoldDB" id="A0A1T2X351"/>
<dbReference type="Proteomes" id="UP000190188">
    <property type="component" value="Unassembled WGS sequence"/>
</dbReference>
<accession>A0A1T2X351</accession>
<comment type="catalytic activity">
    <reaction evidence="1">
        <text>3',5'-cyclic CMP + H2O = CMP + H(+)</text>
        <dbReference type="Rhea" id="RHEA:72675"/>
        <dbReference type="ChEBI" id="CHEBI:15377"/>
        <dbReference type="ChEBI" id="CHEBI:15378"/>
        <dbReference type="ChEBI" id="CHEBI:58003"/>
        <dbReference type="ChEBI" id="CHEBI:60377"/>
    </reaction>
    <physiologicalReaction direction="left-to-right" evidence="1">
        <dbReference type="Rhea" id="RHEA:72676"/>
    </physiologicalReaction>
</comment>
<keyword evidence="5" id="KW-0378">Hydrolase</keyword>
<dbReference type="GO" id="GO:0005737">
    <property type="term" value="C:cytoplasm"/>
    <property type="evidence" value="ECO:0007669"/>
    <property type="project" value="TreeGrafter"/>
</dbReference>
<dbReference type="OrthoDB" id="9805728at2"/>
<organism evidence="5 6">
    <name type="scientific">Paenibacillus selenitireducens</name>
    <dbReference type="NCBI Taxonomy" id="1324314"/>
    <lineage>
        <taxon>Bacteria</taxon>
        <taxon>Bacillati</taxon>
        <taxon>Bacillota</taxon>
        <taxon>Bacilli</taxon>
        <taxon>Bacillales</taxon>
        <taxon>Paenibacillaceae</taxon>
        <taxon>Paenibacillus</taxon>
    </lineage>
</organism>
<gene>
    <name evidence="5" type="ORF">BVG16_25720</name>
</gene>
<dbReference type="PANTHER" id="PTHR15032:SF36">
    <property type="entry name" value="METALLO-BETA-LACTAMASE DOMAIN-CONTAINING PROTEIN"/>
    <property type="match status" value="1"/>
</dbReference>
<dbReference type="GO" id="GO:0070290">
    <property type="term" value="F:N-acylphosphatidylethanolamine-specific phospholipase D activity"/>
    <property type="evidence" value="ECO:0007669"/>
    <property type="project" value="InterPro"/>
</dbReference>
<dbReference type="InterPro" id="IPR036866">
    <property type="entry name" value="RibonucZ/Hydroxyglut_hydro"/>
</dbReference>
<comment type="caution">
    <text evidence="5">The sequence shown here is derived from an EMBL/GenBank/DDBJ whole genome shotgun (WGS) entry which is preliminary data.</text>
</comment>
<dbReference type="GO" id="GO:0008270">
    <property type="term" value="F:zinc ion binding"/>
    <property type="evidence" value="ECO:0007669"/>
    <property type="project" value="InterPro"/>
</dbReference>
<dbReference type="PANTHER" id="PTHR15032">
    <property type="entry name" value="N-ACYL-PHOSPHATIDYLETHANOLAMINE-HYDROLYZING PHOSPHOLIPASE D"/>
    <property type="match status" value="1"/>
</dbReference>
<evidence type="ECO:0000259" key="4">
    <source>
        <dbReference type="Pfam" id="PF12706"/>
    </source>
</evidence>
<dbReference type="RefSeq" id="WP_078502061.1">
    <property type="nucleotide sequence ID" value="NZ_MSZX01000012.1"/>
</dbReference>
<protein>
    <submittedName>
        <fullName evidence="5">MBL fold metallo-hydrolase</fullName>
    </submittedName>
</protein>